<feature type="transmembrane region" description="Helical" evidence="1">
    <location>
        <begin position="166"/>
        <end position="185"/>
    </location>
</feature>
<feature type="transmembrane region" description="Helical" evidence="1">
    <location>
        <begin position="89"/>
        <end position="112"/>
    </location>
</feature>
<feature type="transmembrane region" description="Helical" evidence="1">
    <location>
        <begin position="118"/>
        <end position="136"/>
    </location>
</feature>
<feature type="transmembrane region" description="Helical" evidence="1">
    <location>
        <begin position="61"/>
        <end position="82"/>
    </location>
</feature>
<evidence type="ECO:0000256" key="1">
    <source>
        <dbReference type="SAM" id="Phobius"/>
    </source>
</evidence>
<organismHost>
    <name type="scientific">Pyramimonas plurioculata</name>
    <dbReference type="NCBI Taxonomy" id="36893"/>
</organismHost>
<protein>
    <submittedName>
        <fullName evidence="2">Uncharacterized protein</fullName>
    </submittedName>
</protein>
<sequence length="222" mass="25905">MKELVVFTYIVMTICTTIYTYLLTKRDEDYMKEVHAHMASIMFFHATIISIVVATKPSFTSNIYVSLLNTALSIMFSILFYMTNKEDKVMLYTYNGLYLVFASILVSEFIVYFGNDTFINSIFLIFAMFLCDIVFYKKENDNKLMMVYGAMVLLMMLLGLYDTQYIVSVAITGLYGLVVLAYMYYDHEHLVTVTTKYHLDDALKYFLDFEGMIVRTINNYIE</sequence>
<feature type="transmembrane region" description="Helical" evidence="1">
    <location>
        <begin position="6"/>
        <end position="24"/>
    </location>
</feature>
<feature type="transmembrane region" description="Helical" evidence="1">
    <location>
        <begin position="36"/>
        <end position="55"/>
    </location>
</feature>
<feature type="transmembrane region" description="Helical" evidence="1">
    <location>
        <begin position="143"/>
        <end position="160"/>
    </location>
</feature>
<accession>A0A7M3UNV8</accession>
<reference evidence="2" key="1">
    <citation type="submission" date="2020-06" db="EMBL/GenBank/DDBJ databases">
        <title>Lateral gene transfer of anion-conducting channel rhodopsins between green algae and giant viruses.</title>
        <authorList>
            <person name="Rozenberg A."/>
            <person name="Oppermann J."/>
            <person name="Wietek J."/>
            <person name="Fernandez Lahore R.G."/>
            <person name="Sandaa R.-A."/>
            <person name="Bratbak G."/>
            <person name="Hegemann P."/>
            <person name="Beja O."/>
        </authorList>
    </citation>
    <scope>NUCLEOTIDE SEQUENCE</scope>
    <source>
        <strain evidence="2">01B</strain>
    </source>
</reference>
<evidence type="ECO:0000313" key="2">
    <source>
        <dbReference type="EMBL" id="QOI90397.1"/>
    </source>
</evidence>
<keyword evidence="1" id="KW-0472">Membrane</keyword>
<keyword evidence="1" id="KW-0812">Transmembrane</keyword>
<proteinExistence type="predicted"/>
<name>A0A7M3UNV8_POV01</name>
<keyword evidence="1" id="KW-1133">Transmembrane helix</keyword>
<dbReference type="EMBL" id="MT663536">
    <property type="protein sequence ID" value="QOI90397.1"/>
    <property type="molecule type" value="Genomic_DNA"/>
</dbReference>
<gene>
    <name evidence="2" type="ORF">HWQ62_00260</name>
</gene>
<organism evidence="2">
    <name type="scientific">Pyramimonas orientalis virus</name>
    <name type="common">PoV01</name>
    <dbReference type="NCBI Taxonomy" id="455367"/>
    <lineage>
        <taxon>Viruses</taxon>
        <taxon>Varidnaviria</taxon>
        <taxon>Bamfordvirae</taxon>
        <taxon>Nucleocytoviricota</taxon>
        <taxon>Megaviricetes</taxon>
        <taxon>Imitervirales</taxon>
        <taxon>Allomimiviridae</taxon>
        <taxon>Heliosvirus</taxon>
        <taxon>Heliosvirus raunefjordenense</taxon>
    </lineage>
</organism>